<dbReference type="RefSeq" id="WP_135706645.1">
    <property type="nucleotide sequence ID" value="NZ_CP038636.1"/>
</dbReference>
<dbReference type="InterPro" id="IPR002878">
    <property type="entry name" value="ChsH2_C"/>
</dbReference>
<evidence type="ECO:0000259" key="3">
    <source>
        <dbReference type="Pfam" id="PF12172"/>
    </source>
</evidence>
<accession>A0A4P7LSC9</accession>
<dbReference type="Pfam" id="PF01796">
    <property type="entry name" value="OB_ChsH2_C"/>
    <property type="match status" value="1"/>
</dbReference>
<dbReference type="PANTHER" id="PTHR34075">
    <property type="entry name" value="BLR3430 PROTEIN"/>
    <property type="match status" value="1"/>
</dbReference>
<evidence type="ECO:0000259" key="2">
    <source>
        <dbReference type="Pfam" id="PF01796"/>
    </source>
</evidence>
<dbReference type="PANTHER" id="PTHR34075:SF5">
    <property type="entry name" value="BLR3430 PROTEIN"/>
    <property type="match status" value="1"/>
</dbReference>
<dbReference type="GO" id="GO:0003677">
    <property type="term" value="F:DNA binding"/>
    <property type="evidence" value="ECO:0007669"/>
    <property type="project" value="UniProtKB-KW"/>
</dbReference>
<dbReference type="EMBL" id="CP038636">
    <property type="protein sequence ID" value="QBY55401.1"/>
    <property type="molecule type" value="Genomic_DNA"/>
</dbReference>
<dbReference type="Proteomes" id="UP000295294">
    <property type="component" value="Plasmid unnamed1"/>
</dbReference>
<dbReference type="AlphaFoldDB" id="A0A4P7LSC9"/>
<dbReference type="OrthoDB" id="5514845at2"/>
<keyword evidence="4" id="KW-0238">DNA-binding</keyword>
<dbReference type="InterPro" id="IPR052513">
    <property type="entry name" value="Thioester_dehydratase-like"/>
</dbReference>
<feature type="region of interest" description="Disordered" evidence="1">
    <location>
        <begin position="1"/>
        <end position="21"/>
    </location>
</feature>
<dbReference type="Gene3D" id="6.10.30.10">
    <property type="match status" value="1"/>
</dbReference>
<reference evidence="4 5" key="1">
    <citation type="submission" date="2019-03" db="EMBL/GenBank/DDBJ databases">
        <title>Efficiently degradation of phenoxyalkanoic acid herbicides by Cupriavidus oxalaticus strain X32.</title>
        <authorList>
            <person name="Sheng X."/>
        </authorList>
    </citation>
    <scope>NUCLEOTIDE SEQUENCE [LARGE SCALE GENOMIC DNA]</scope>
    <source>
        <strain evidence="4 5">X32</strain>
        <plasmid evidence="4 5">unnamed1</plasmid>
    </source>
</reference>
<feature type="domain" description="ChsH2 C-terminal OB-fold" evidence="2">
    <location>
        <begin position="65"/>
        <end position="131"/>
    </location>
</feature>
<dbReference type="InterPro" id="IPR022002">
    <property type="entry name" value="ChsH2_Znr"/>
</dbReference>
<proteinExistence type="predicted"/>
<feature type="domain" description="ChsH2 rubredoxin-like zinc ribbon" evidence="3">
    <location>
        <begin position="28"/>
        <end position="63"/>
    </location>
</feature>
<evidence type="ECO:0000313" key="5">
    <source>
        <dbReference type="Proteomes" id="UP000295294"/>
    </source>
</evidence>
<sequence>MSPPTISPPQPGPAKPVPAPLPATRPFWEGAQAGELRVQLCDCCGKHVLYPRLRCPSCGADALSWVRASGRARLYSYVISHLAMPGWAGETPYVIAVVELEEGPRMMSSLVGVPADPAHLALDMPLEVAFEPRGETMLPVFKPMGAA</sequence>
<protein>
    <submittedName>
        <fullName evidence="4">DNA-binding protein</fullName>
    </submittedName>
</protein>
<dbReference type="SUPFAM" id="SSF50249">
    <property type="entry name" value="Nucleic acid-binding proteins"/>
    <property type="match status" value="1"/>
</dbReference>
<dbReference type="Pfam" id="PF12172">
    <property type="entry name" value="zf-ChsH2"/>
    <property type="match status" value="1"/>
</dbReference>
<organism evidence="4 5">
    <name type="scientific">Cupriavidus oxalaticus</name>
    <dbReference type="NCBI Taxonomy" id="96344"/>
    <lineage>
        <taxon>Bacteria</taxon>
        <taxon>Pseudomonadati</taxon>
        <taxon>Pseudomonadota</taxon>
        <taxon>Betaproteobacteria</taxon>
        <taxon>Burkholderiales</taxon>
        <taxon>Burkholderiaceae</taxon>
        <taxon>Cupriavidus</taxon>
    </lineage>
</organism>
<name>A0A4P7LSC9_9BURK</name>
<dbReference type="InterPro" id="IPR012340">
    <property type="entry name" value="NA-bd_OB-fold"/>
</dbReference>
<gene>
    <name evidence="4" type="ORF">E0W60_30570</name>
</gene>
<dbReference type="KEGG" id="cox:E0W60_30570"/>
<evidence type="ECO:0000256" key="1">
    <source>
        <dbReference type="SAM" id="MobiDB-lite"/>
    </source>
</evidence>
<geneLocation type="plasmid" evidence="4">
    <name>unnamed1</name>
</geneLocation>
<evidence type="ECO:0000313" key="4">
    <source>
        <dbReference type="EMBL" id="QBY55401.1"/>
    </source>
</evidence>
<keyword evidence="4" id="KW-0614">Plasmid</keyword>